<dbReference type="InterPro" id="IPR011545">
    <property type="entry name" value="DEAD/DEAH_box_helicase_dom"/>
</dbReference>
<dbReference type="InParanoid" id="W4KH69"/>
<accession>W4KH69</accession>
<dbReference type="HOGENOM" id="CLU_101063_1_0_1"/>
<evidence type="ECO:0000259" key="6">
    <source>
        <dbReference type="PROSITE" id="PS51192"/>
    </source>
</evidence>
<dbReference type="Gene3D" id="3.40.50.300">
    <property type="entry name" value="P-loop containing nucleotide triphosphate hydrolases"/>
    <property type="match status" value="1"/>
</dbReference>
<dbReference type="GO" id="GO:0005694">
    <property type="term" value="C:chromosome"/>
    <property type="evidence" value="ECO:0007669"/>
    <property type="project" value="TreeGrafter"/>
</dbReference>
<reference evidence="7 8" key="1">
    <citation type="journal article" date="2012" name="New Phytol.">
        <title>Insight into trade-off between wood decay and parasitism from the genome of a fungal forest pathogen.</title>
        <authorList>
            <person name="Olson A."/>
            <person name="Aerts A."/>
            <person name="Asiegbu F."/>
            <person name="Belbahri L."/>
            <person name="Bouzid O."/>
            <person name="Broberg A."/>
            <person name="Canback B."/>
            <person name="Coutinho P.M."/>
            <person name="Cullen D."/>
            <person name="Dalman K."/>
            <person name="Deflorio G."/>
            <person name="van Diepen L.T."/>
            <person name="Dunand C."/>
            <person name="Duplessis S."/>
            <person name="Durling M."/>
            <person name="Gonthier P."/>
            <person name="Grimwood J."/>
            <person name="Fossdal C.G."/>
            <person name="Hansson D."/>
            <person name="Henrissat B."/>
            <person name="Hietala A."/>
            <person name="Himmelstrand K."/>
            <person name="Hoffmeister D."/>
            <person name="Hogberg N."/>
            <person name="James T.Y."/>
            <person name="Karlsson M."/>
            <person name="Kohler A."/>
            <person name="Kues U."/>
            <person name="Lee Y.H."/>
            <person name="Lin Y.C."/>
            <person name="Lind M."/>
            <person name="Lindquist E."/>
            <person name="Lombard V."/>
            <person name="Lucas S."/>
            <person name="Lunden K."/>
            <person name="Morin E."/>
            <person name="Murat C."/>
            <person name="Park J."/>
            <person name="Raffaello T."/>
            <person name="Rouze P."/>
            <person name="Salamov A."/>
            <person name="Schmutz J."/>
            <person name="Solheim H."/>
            <person name="Stahlberg J."/>
            <person name="Velez H."/>
            <person name="de Vries R.P."/>
            <person name="Wiebenga A."/>
            <person name="Woodward S."/>
            <person name="Yakovlev I."/>
            <person name="Garbelotto M."/>
            <person name="Martin F."/>
            <person name="Grigoriev I.V."/>
            <person name="Stenlid J."/>
        </authorList>
    </citation>
    <scope>NUCLEOTIDE SEQUENCE [LARGE SCALE GENOMIC DNA]</scope>
    <source>
        <strain evidence="7 8">TC 32-1</strain>
    </source>
</reference>
<dbReference type="Proteomes" id="UP000030671">
    <property type="component" value="Unassembled WGS sequence"/>
</dbReference>
<dbReference type="InterPro" id="IPR014001">
    <property type="entry name" value="Helicase_ATP-bd"/>
</dbReference>
<dbReference type="PANTHER" id="PTHR13710:SF105">
    <property type="entry name" value="ATP-DEPENDENT DNA HELICASE Q1"/>
    <property type="match status" value="1"/>
</dbReference>
<dbReference type="AlphaFoldDB" id="W4KH69"/>
<organism evidence="7 8">
    <name type="scientific">Heterobasidion irregulare (strain TC 32-1)</name>
    <dbReference type="NCBI Taxonomy" id="747525"/>
    <lineage>
        <taxon>Eukaryota</taxon>
        <taxon>Fungi</taxon>
        <taxon>Dikarya</taxon>
        <taxon>Basidiomycota</taxon>
        <taxon>Agaricomycotina</taxon>
        <taxon>Agaricomycetes</taxon>
        <taxon>Russulales</taxon>
        <taxon>Bondarzewiaceae</taxon>
        <taxon>Heterobasidion</taxon>
        <taxon>Heterobasidion annosum species complex</taxon>
    </lineage>
</organism>
<proteinExistence type="inferred from homology"/>
<keyword evidence="3" id="KW-0413">Isomerase</keyword>
<feature type="non-terminal residue" evidence="7">
    <location>
        <position position="1"/>
    </location>
</feature>
<dbReference type="GO" id="GO:0005737">
    <property type="term" value="C:cytoplasm"/>
    <property type="evidence" value="ECO:0007669"/>
    <property type="project" value="TreeGrafter"/>
</dbReference>
<comment type="similarity">
    <text evidence="1">Belongs to the helicase family. RecQ subfamily.</text>
</comment>
<evidence type="ECO:0000256" key="3">
    <source>
        <dbReference type="ARBA" id="ARBA00023235"/>
    </source>
</evidence>
<dbReference type="GO" id="GO:0043138">
    <property type="term" value="F:3'-5' DNA helicase activity"/>
    <property type="evidence" value="ECO:0007669"/>
    <property type="project" value="UniProtKB-EC"/>
</dbReference>
<dbReference type="GO" id="GO:0009378">
    <property type="term" value="F:four-way junction helicase activity"/>
    <property type="evidence" value="ECO:0007669"/>
    <property type="project" value="TreeGrafter"/>
</dbReference>
<dbReference type="GeneID" id="20669715"/>
<dbReference type="PROSITE" id="PS51192">
    <property type="entry name" value="HELICASE_ATP_BIND_1"/>
    <property type="match status" value="1"/>
</dbReference>
<dbReference type="EC" id="5.6.2.4" evidence="5"/>
<dbReference type="GO" id="GO:0000724">
    <property type="term" value="P:double-strand break repair via homologous recombination"/>
    <property type="evidence" value="ECO:0007669"/>
    <property type="project" value="TreeGrafter"/>
</dbReference>
<dbReference type="InterPro" id="IPR027417">
    <property type="entry name" value="P-loop_NTPase"/>
</dbReference>
<dbReference type="KEGG" id="hir:HETIRDRAFT_309794"/>
<keyword evidence="8" id="KW-1185">Reference proteome</keyword>
<dbReference type="GO" id="GO:0003677">
    <property type="term" value="F:DNA binding"/>
    <property type="evidence" value="ECO:0007669"/>
    <property type="project" value="UniProtKB-KW"/>
</dbReference>
<dbReference type="GO" id="GO:0005524">
    <property type="term" value="F:ATP binding"/>
    <property type="evidence" value="ECO:0007669"/>
    <property type="project" value="InterPro"/>
</dbReference>
<dbReference type="eggNOG" id="ENOG502SVNT">
    <property type="taxonomic scope" value="Eukaryota"/>
</dbReference>
<feature type="domain" description="Helicase ATP-binding" evidence="6">
    <location>
        <begin position="16"/>
        <end position="177"/>
    </location>
</feature>
<dbReference type="OrthoDB" id="3260945at2759"/>
<evidence type="ECO:0000256" key="4">
    <source>
        <dbReference type="ARBA" id="ARBA00034617"/>
    </source>
</evidence>
<dbReference type="EMBL" id="KI925455">
    <property type="protein sequence ID" value="ETW85187.1"/>
    <property type="molecule type" value="Genomic_DNA"/>
</dbReference>
<evidence type="ECO:0000256" key="2">
    <source>
        <dbReference type="ARBA" id="ARBA00023125"/>
    </source>
</evidence>
<evidence type="ECO:0000313" key="7">
    <source>
        <dbReference type="EMBL" id="ETW85187.1"/>
    </source>
</evidence>
<dbReference type="Pfam" id="PF00270">
    <property type="entry name" value="DEAD"/>
    <property type="match status" value="1"/>
</dbReference>
<gene>
    <name evidence="7" type="ORF">HETIRDRAFT_309794</name>
</gene>
<protein>
    <recommendedName>
        <fullName evidence="5">DNA 3'-5' helicase</fullName>
        <ecNumber evidence="5">5.6.2.4</ecNumber>
    </recommendedName>
</protein>
<keyword evidence="2" id="KW-0238">DNA-binding</keyword>
<dbReference type="RefSeq" id="XP_009542062.1">
    <property type="nucleotide sequence ID" value="XM_009543767.1"/>
</dbReference>
<dbReference type="STRING" id="747525.W4KH69"/>
<evidence type="ECO:0000256" key="1">
    <source>
        <dbReference type="ARBA" id="ARBA00005446"/>
    </source>
</evidence>
<name>W4KH69_HETIT</name>
<comment type="catalytic activity">
    <reaction evidence="4">
        <text>Couples ATP hydrolysis with the unwinding of duplex DNA by translocating in the 3'-5' direction.</text>
        <dbReference type="EC" id="5.6.2.4"/>
    </reaction>
</comment>
<dbReference type="SUPFAM" id="SSF52540">
    <property type="entry name" value="P-loop containing nucleoside triphosphate hydrolases"/>
    <property type="match status" value="1"/>
</dbReference>
<dbReference type="PANTHER" id="PTHR13710">
    <property type="entry name" value="DNA HELICASE RECQ FAMILY MEMBER"/>
    <property type="match status" value="1"/>
</dbReference>
<evidence type="ECO:0000313" key="8">
    <source>
        <dbReference type="Proteomes" id="UP000030671"/>
    </source>
</evidence>
<evidence type="ECO:0000256" key="5">
    <source>
        <dbReference type="ARBA" id="ARBA00034808"/>
    </source>
</evidence>
<sequence length="177" mass="19755">LSEWPDGPYEWQVKATANILDGHNQLIIAGYGNGKTAVTYLHLLFVQELFNNPDIPCSGCKLVQHGIALIISPLADLAHSQVKEMLTMGIHAVSLDKQSIKAAQVKGRNLLREVAQYKHPVVIISPERLYSPEFDRILQTDKIQEQLALCCIDEVHVVLPWSCTFCEAYAQLGHIRA</sequence>